<dbReference type="GO" id="GO:0016020">
    <property type="term" value="C:membrane"/>
    <property type="evidence" value="ECO:0007669"/>
    <property type="project" value="UniProtKB-SubCell"/>
</dbReference>
<dbReference type="PANTHER" id="PTHR13531:SF0">
    <property type="entry name" value="GEO07735P1-RELATED"/>
    <property type="match status" value="1"/>
</dbReference>
<dbReference type="AlphaFoldDB" id="A0AAJ6QMV2"/>
<dbReference type="PANTHER" id="PTHR13531">
    <property type="entry name" value="GEO07735P1-RELATED-RELATED"/>
    <property type="match status" value="1"/>
</dbReference>
<dbReference type="GeneID" id="100899529"/>
<evidence type="ECO:0000256" key="5">
    <source>
        <dbReference type="SAM" id="Phobius"/>
    </source>
</evidence>
<accession>A0AAJ6QMV2</accession>
<dbReference type="Pfam" id="PF09799">
    <property type="entry name" value="Transmemb_17"/>
    <property type="match status" value="1"/>
</dbReference>
<dbReference type="GO" id="GO:0035869">
    <property type="term" value="C:ciliary transition zone"/>
    <property type="evidence" value="ECO:0007669"/>
    <property type="project" value="TreeGrafter"/>
</dbReference>
<keyword evidence="2 5" id="KW-0812">Transmembrane</keyword>
<sequence length="159" mass="17689">MATVITQSWDTMADKIPAVRNEHHEMLSSLPLAILLHYGRIVYFLFAASELAIFIFKGVRLPYPPNNFLTEISLLVFQTPLEVIRLKLGERGNLAEQALPLLLSCFLACPAILAALYYALWQTFVLRFDVVLASILICFQGSQSILALATAVSFGRSSK</sequence>
<comment type="subcellular location">
    <subcellularLocation>
        <location evidence="1">Membrane</location>
        <topology evidence="1">Multi-pass membrane protein</topology>
    </subcellularLocation>
</comment>
<feature type="transmembrane region" description="Helical" evidence="5">
    <location>
        <begin position="98"/>
        <end position="120"/>
    </location>
</feature>
<reference evidence="7" key="1">
    <citation type="submission" date="2025-08" db="UniProtKB">
        <authorList>
            <consortium name="RefSeq"/>
        </authorList>
    </citation>
    <scope>IDENTIFICATION</scope>
</reference>
<evidence type="ECO:0000313" key="7">
    <source>
        <dbReference type="RefSeq" id="XP_003737943.1"/>
    </source>
</evidence>
<evidence type="ECO:0000256" key="3">
    <source>
        <dbReference type="ARBA" id="ARBA00022989"/>
    </source>
</evidence>
<feature type="transmembrane region" description="Helical" evidence="5">
    <location>
        <begin position="30"/>
        <end position="56"/>
    </location>
</feature>
<dbReference type="Proteomes" id="UP000694867">
    <property type="component" value="Unplaced"/>
</dbReference>
<feature type="transmembrane region" description="Helical" evidence="5">
    <location>
        <begin position="132"/>
        <end position="154"/>
    </location>
</feature>
<dbReference type="RefSeq" id="XP_003737943.1">
    <property type="nucleotide sequence ID" value="XM_003737895.1"/>
</dbReference>
<dbReference type="KEGG" id="goe:100899529"/>
<evidence type="ECO:0000256" key="2">
    <source>
        <dbReference type="ARBA" id="ARBA00022692"/>
    </source>
</evidence>
<dbReference type="GO" id="GO:1905515">
    <property type="term" value="P:non-motile cilium assembly"/>
    <property type="evidence" value="ECO:0007669"/>
    <property type="project" value="TreeGrafter"/>
</dbReference>
<name>A0AAJ6QMV2_9ACAR</name>
<gene>
    <name evidence="7" type="primary">LOC100899529</name>
</gene>
<keyword evidence="6" id="KW-1185">Reference proteome</keyword>
<protein>
    <submittedName>
        <fullName evidence="7">Transmembrane protein 216-like</fullName>
    </submittedName>
</protein>
<evidence type="ECO:0000313" key="6">
    <source>
        <dbReference type="Proteomes" id="UP000694867"/>
    </source>
</evidence>
<organism evidence="6 7">
    <name type="scientific">Galendromus occidentalis</name>
    <name type="common">western predatory mite</name>
    <dbReference type="NCBI Taxonomy" id="34638"/>
    <lineage>
        <taxon>Eukaryota</taxon>
        <taxon>Metazoa</taxon>
        <taxon>Ecdysozoa</taxon>
        <taxon>Arthropoda</taxon>
        <taxon>Chelicerata</taxon>
        <taxon>Arachnida</taxon>
        <taxon>Acari</taxon>
        <taxon>Parasitiformes</taxon>
        <taxon>Mesostigmata</taxon>
        <taxon>Gamasina</taxon>
        <taxon>Phytoseioidea</taxon>
        <taxon>Phytoseiidae</taxon>
        <taxon>Typhlodrominae</taxon>
        <taxon>Galendromus</taxon>
    </lineage>
</organism>
<keyword evidence="4 5" id="KW-0472">Membrane</keyword>
<evidence type="ECO:0000256" key="1">
    <source>
        <dbReference type="ARBA" id="ARBA00004141"/>
    </source>
</evidence>
<dbReference type="InterPro" id="IPR019184">
    <property type="entry name" value="Uncharacterised_TM-17"/>
</dbReference>
<evidence type="ECO:0000256" key="4">
    <source>
        <dbReference type="ARBA" id="ARBA00023136"/>
    </source>
</evidence>
<keyword evidence="3 5" id="KW-1133">Transmembrane helix</keyword>
<proteinExistence type="predicted"/>